<feature type="region of interest" description="Disordered" evidence="1">
    <location>
        <begin position="101"/>
        <end position="129"/>
    </location>
</feature>
<feature type="compositionally biased region" description="Polar residues" evidence="1">
    <location>
        <begin position="276"/>
        <end position="293"/>
    </location>
</feature>
<dbReference type="AlphaFoldDB" id="A0A177UPQ0"/>
<feature type="region of interest" description="Disordered" evidence="1">
    <location>
        <begin position="219"/>
        <end position="242"/>
    </location>
</feature>
<feature type="compositionally biased region" description="Polar residues" evidence="1">
    <location>
        <begin position="69"/>
        <end position="80"/>
    </location>
</feature>
<gene>
    <name evidence="3" type="ORF">A4X03_0g4199</name>
    <name evidence="2" type="ORF">JKIAZH3_G5032</name>
</gene>
<evidence type="ECO:0000313" key="3">
    <source>
        <dbReference type="EMBL" id="KAE8259077.1"/>
    </source>
</evidence>
<feature type="compositionally biased region" description="Low complexity" evidence="1">
    <location>
        <begin position="13"/>
        <end position="25"/>
    </location>
</feature>
<feature type="compositionally biased region" description="Basic and acidic residues" evidence="1">
    <location>
        <begin position="101"/>
        <end position="111"/>
    </location>
</feature>
<feature type="region of interest" description="Disordered" evidence="1">
    <location>
        <begin position="148"/>
        <end position="177"/>
    </location>
</feature>
<name>A0A177UPQ0_9BASI</name>
<evidence type="ECO:0000256" key="1">
    <source>
        <dbReference type="SAM" id="MobiDB-lite"/>
    </source>
</evidence>
<dbReference type="EMBL" id="LWDD02000545">
    <property type="protein sequence ID" value="KAE8259077.1"/>
    <property type="molecule type" value="Genomic_DNA"/>
</dbReference>
<dbReference type="EMBL" id="CAJHJG010001187">
    <property type="protein sequence ID" value="CAD6910069.1"/>
    <property type="molecule type" value="Genomic_DNA"/>
</dbReference>
<comment type="caution">
    <text evidence="3">The sequence shown here is derived from an EMBL/GenBank/DDBJ whole genome shotgun (WGS) entry which is preliminary data.</text>
</comment>
<reference evidence="3" key="1">
    <citation type="submission" date="2016-04" db="EMBL/GenBank/DDBJ databases">
        <authorList>
            <person name="Nguyen H.D."/>
            <person name="Kesanakurti P."/>
            <person name="Cullis J."/>
            <person name="Levesque C.A."/>
            <person name="Hambleton S."/>
        </authorList>
    </citation>
    <scope>NUCLEOTIDE SEQUENCE</scope>
    <source>
        <strain evidence="3">DAOMC 238032</strain>
    </source>
</reference>
<feature type="region of interest" description="Disordered" evidence="1">
    <location>
        <begin position="258"/>
        <end position="293"/>
    </location>
</feature>
<dbReference type="Proteomes" id="UP000077671">
    <property type="component" value="Unassembled WGS sequence"/>
</dbReference>
<feature type="compositionally biased region" description="Polar residues" evidence="1">
    <location>
        <begin position="167"/>
        <end position="177"/>
    </location>
</feature>
<accession>A0A177UPQ0</accession>
<protein>
    <submittedName>
        <fullName evidence="3">Uncharacterized protein</fullName>
    </submittedName>
</protein>
<sequence length="372" mass="40340">MPFILDVATLDGLSPLSTPQSSPPRRSLPRARPHPPAHLSIKNSIPSPYLSSDRGLNYTKTPAPRANQRLATPSSSSQAVTIGVPSVLVKPFRTPLLPKRRIWDTADDRQESSGGSRGSKAPRRLGTTPARAVKKISSADIFIPKRFMRSPSPDEASEKGGRMYAGSSPNAHASSGIQATLESAREGLDGVLNIQHRLDAPLNLLSENDLNAGQQEGSMYAPLRSSPESASSNDDAAWKPTASGRGHFEFAQEFVLSPRPRPTTEHGIHAQVRGNYDSSSSPQDGSMVQQGTYDQRSDLLVEDGLAGLPKEYALKAQRDLAPYSSPQVKPRSSSPFECLPPPFSPLLDHQHVAPSQWVRVRVRVKVRSEVTT</sequence>
<evidence type="ECO:0000313" key="4">
    <source>
        <dbReference type="Proteomes" id="UP000077671"/>
    </source>
</evidence>
<keyword evidence="5" id="KW-1185">Reference proteome</keyword>
<evidence type="ECO:0000313" key="5">
    <source>
        <dbReference type="Proteomes" id="UP000836402"/>
    </source>
</evidence>
<dbReference type="Proteomes" id="UP000836402">
    <property type="component" value="Unassembled WGS sequence"/>
</dbReference>
<proteinExistence type="predicted"/>
<feature type="region of interest" description="Disordered" evidence="1">
    <location>
        <begin position="12"/>
        <end position="84"/>
    </location>
</feature>
<reference evidence="2" key="3">
    <citation type="submission" date="2020-10" db="EMBL/GenBank/DDBJ databases">
        <authorList>
            <person name="Sedaghatjoo S."/>
        </authorList>
    </citation>
    <scope>NUCLEOTIDE SEQUENCE</scope>
    <source>
        <strain evidence="2">AZH3</strain>
    </source>
</reference>
<reference evidence="3" key="2">
    <citation type="journal article" date="2019" name="IMA Fungus">
        <title>Genome sequencing and comparison of five Tilletia species to identify candidate genes for the detection of regulated species infecting wheat.</title>
        <authorList>
            <person name="Nguyen H.D.T."/>
            <person name="Sultana T."/>
            <person name="Kesanakurti P."/>
            <person name="Hambleton S."/>
        </authorList>
    </citation>
    <scope>NUCLEOTIDE SEQUENCE</scope>
    <source>
        <strain evidence="3">DAOMC 238032</strain>
    </source>
</reference>
<evidence type="ECO:0000313" key="2">
    <source>
        <dbReference type="EMBL" id="CAD6910069.1"/>
    </source>
</evidence>
<organism evidence="3 4">
    <name type="scientific">Tilletia caries</name>
    <name type="common">wheat bunt fungus</name>
    <dbReference type="NCBI Taxonomy" id="13290"/>
    <lineage>
        <taxon>Eukaryota</taxon>
        <taxon>Fungi</taxon>
        <taxon>Dikarya</taxon>
        <taxon>Basidiomycota</taxon>
        <taxon>Ustilaginomycotina</taxon>
        <taxon>Exobasidiomycetes</taxon>
        <taxon>Tilletiales</taxon>
        <taxon>Tilletiaceae</taxon>
        <taxon>Tilletia</taxon>
    </lineage>
</organism>
<feature type="compositionally biased region" description="Polar residues" evidence="1">
    <location>
        <begin position="41"/>
        <end position="50"/>
    </location>
</feature>